<protein>
    <submittedName>
        <fullName evidence="1">Uncharacterized protein</fullName>
    </submittedName>
</protein>
<name>A0A0E9X5D7_ANGAN</name>
<dbReference type="AlphaFoldDB" id="A0A0E9X5D7"/>
<dbReference type="EMBL" id="GBXM01011684">
    <property type="protein sequence ID" value="JAH96893.1"/>
    <property type="molecule type" value="Transcribed_RNA"/>
</dbReference>
<proteinExistence type="predicted"/>
<reference evidence="1" key="1">
    <citation type="submission" date="2014-11" db="EMBL/GenBank/DDBJ databases">
        <authorList>
            <person name="Amaro Gonzalez C."/>
        </authorList>
    </citation>
    <scope>NUCLEOTIDE SEQUENCE</scope>
</reference>
<evidence type="ECO:0000313" key="1">
    <source>
        <dbReference type="EMBL" id="JAH96893.1"/>
    </source>
</evidence>
<organism evidence="1">
    <name type="scientific">Anguilla anguilla</name>
    <name type="common">European freshwater eel</name>
    <name type="synonym">Muraena anguilla</name>
    <dbReference type="NCBI Taxonomy" id="7936"/>
    <lineage>
        <taxon>Eukaryota</taxon>
        <taxon>Metazoa</taxon>
        <taxon>Chordata</taxon>
        <taxon>Craniata</taxon>
        <taxon>Vertebrata</taxon>
        <taxon>Euteleostomi</taxon>
        <taxon>Actinopterygii</taxon>
        <taxon>Neopterygii</taxon>
        <taxon>Teleostei</taxon>
        <taxon>Anguilliformes</taxon>
        <taxon>Anguillidae</taxon>
        <taxon>Anguilla</taxon>
    </lineage>
</organism>
<reference evidence="1" key="2">
    <citation type="journal article" date="2015" name="Fish Shellfish Immunol.">
        <title>Early steps in the European eel (Anguilla anguilla)-Vibrio vulnificus interaction in the gills: Role of the RtxA13 toxin.</title>
        <authorList>
            <person name="Callol A."/>
            <person name="Pajuelo D."/>
            <person name="Ebbesson L."/>
            <person name="Teles M."/>
            <person name="MacKenzie S."/>
            <person name="Amaro C."/>
        </authorList>
    </citation>
    <scope>NUCLEOTIDE SEQUENCE</scope>
</reference>
<sequence>MSVSFCDPQHSPENVHTAGLLFSAFFFSLRSLTPPCDLYHSLTIYMSPVIYINKHTALMVFNTP</sequence>
<accession>A0A0E9X5D7</accession>